<dbReference type="InterPro" id="IPR033701">
    <property type="entry name" value="POLO_box_1"/>
</dbReference>
<dbReference type="Gene3D" id="3.30.1120.30">
    <property type="entry name" value="POLO box domain"/>
    <property type="match status" value="2"/>
</dbReference>
<dbReference type="InterPro" id="IPR011009">
    <property type="entry name" value="Kinase-like_dom_sf"/>
</dbReference>
<dbReference type="PROSITE" id="PS50078">
    <property type="entry name" value="POLO_BOX"/>
    <property type="match status" value="2"/>
</dbReference>
<dbReference type="Proteomes" id="UP000256601">
    <property type="component" value="Unassembled WGS sequence"/>
</dbReference>
<dbReference type="InterPro" id="IPR008271">
    <property type="entry name" value="Ser/Thr_kinase_AS"/>
</dbReference>
<dbReference type="Pfam" id="PF00069">
    <property type="entry name" value="Pkinase"/>
    <property type="match status" value="1"/>
</dbReference>
<dbReference type="PROSITE" id="PS50011">
    <property type="entry name" value="PROTEIN_KINASE_DOM"/>
    <property type="match status" value="1"/>
</dbReference>
<evidence type="ECO:0000256" key="1">
    <source>
        <dbReference type="ARBA" id="ARBA00022527"/>
    </source>
</evidence>
<feature type="region of interest" description="Disordered" evidence="9">
    <location>
        <begin position="81"/>
        <end position="112"/>
    </location>
</feature>
<dbReference type="PANTHER" id="PTHR24345:SF0">
    <property type="entry name" value="CELL CYCLE SERINE_THREONINE-PROTEIN KINASE CDC5_MSD2"/>
    <property type="match status" value="1"/>
</dbReference>
<dbReference type="GO" id="GO:0000776">
    <property type="term" value="C:kinetochore"/>
    <property type="evidence" value="ECO:0007669"/>
    <property type="project" value="TreeGrafter"/>
</dbReference>
<dbReference type="SUPFAM" id="SSF82615">
    <property type="entry name" value="Polo-box domain"/>
    <property type="match status" value="2"/>
</dbReference>
<dbReference type="GO" id="GO:0005524">
    <property type="term" value="F:ATP binding"/>
    <property type="evidence" value="ECO:0007669"/>
    <property type="project" value="UniProtKB-UniRule"/>
</dbReference>
<dbReference type="GO" id="GO:0005634">
    <property type="term" value="C:nucleus"/>
    <property type="evidence" value="ECO:0007669"/>
    <property type="project" value="TreeGrafter"/>
</dbReference>
<sequence>MFKRPDPLRPLGSEHRDNVVNPMKLRAGKENNDAYHNNKYTSENQPQPTTPYYTGKGNYYNPSSKPAVSSAHAAAAAAAIAPTASSRAPTAATHKTPRKKEKLSSLCKTPPSLIKSRTGDHFARGSCLGEGGFARCFQVKNDAGKTYAAKTVAKESVRNEKTKNKLLAEIKIHKSLKHPNIVEFVDCFEDDHNVYILLEMCSNQSMMEMLRARKGFTEGEAKYYMVQILGAINFMHRRRVIHRDLKLGNIFLDEHMHVKIGDFGLATVLDKPTDRRVTICGTPNYIAPEVLAGKHKGHSFEVDIWSAGVILFTMVTGKPPFQSKDVETIYQRIKKNDWKFPADLPISSECKDLVRQMLVGDPHQRINLANILKHPFFFTDFPASIHPQAAKLRQPETRVSYTQSHKNFEAIKIAARLDSRHLAPRSTSPPVTIERQDVEADQPAKILPQSLSPASTKEKYKMVDVKPDPQGPQAIEADRRVMENVPQSMSLKPQNQLFKIFHEALDRQLRSGPSHHNSSGRADEKTIFISKWVDYSNKFGFAYQLSSNVVGVLMEQEKTILMDMRYEEHLFQVVMEQEAKDVATRSNPKSNWSIDTFTSTQYPAEHKHRIKLVKQFHKFMNDHLCMVEDEKEIGLDMVWVLSWQRSAGFVVFHLSNDSFQFNFEDHCKMVISHCGQSMMFIDDDKMFHHWTLDEACMHAGEGHWNLQEKLVRVYQYFEGLLN</sequence>
<keyword evidence="6 7" id="KW-0067">ATP-binding</keyword>
<feature type="region of interest" description="Disordered" evidence="9">
    <location>
        <begin position="1"/>
        <end position="57"/>
    </location>
</feature>
<evidence type="ECO:0000256" key="6">
    <source>
        <dbReference type="ARBA" id="ARBA00022840"/>
    </source>
</evidence>
<comment type="catalytic activity">
    <reaction evidence="8">
        <text>L-threonyl-[protein] + ATP = O-phospho-L-threonyl-[protein] + ADP + H(+)</text>
        <dbReference type="Rhea" id="RHEA:46608"/>
        <dbReference type="Rhea" id="RHEA-COMP:11060"/>
        <dbReference type="Rhea" id="RHEA-COMP:11605"/>
        <dbReference type="ChEBI" id="CHEBI:15378"/>
        <dbReference type="ChEBI" id="CHEBI:30013"/>
        <dbReference type="ChEBI" id="CHEBI:30616"/>
        <dbReference type="ChEBI" id="CHEBI:61977"/>
        <dbReference type="ChEBI" id="CHEBI:456216"/>
        <dbReference type="EC" id="2.7.11.21"/>
    </reaction>
</comment>
<dbReference type="InterPro" id="IPR036947">
    <property type="entry name" value="POLO_box_dom_sf"/>
</dbReference>
<dbReference type="Gene3D" id="1.10.510.10">
    <property type="entry name" value="Transferase(Phosphotransferase) domain 1"/>
    <property type="match status" value="1"/>
</dbReference>
<evidence type="ECO:0000259" key="10">
    <source>
        <dbReference type="PROSITE" id="PS50011"/>
    </source>
</evidence>
<evidence type="ECO:0000313" key="14">
    <source>
        <dbReference type="Proteomes" id="UP000182444"/>
    </source>
</evidence>
<keyword evidence="2 8" id="KW-0808">Transferase</keyword>
<dbReference type="AlphaFoldDB" id="A0A1D8NGD2"/>
<feature type="domain" description="POLO box" evidence="11">
    <location>
        <begin position="528"/>
        <end position="622"/>
    </location>
</feature>
<dbReference type="PANTHER" id="PTHR24345">
    <property type="entry name" value="SERINE/THREONINE-PROTEIN KINASE PLK"/>
    <property type="match status" value="1"/>
</dbReference>
<comment type="similarity">
    <text evidence="8">Belongs to the protein kinase superfamily. Ser/Thr protein kinase family. CDC5/Polo subfamily.</text>
</comment>
<protein>
    <recommendedName>
        <fullName evidence="8">Serine/threonine-protein kinase</fullName>
        <ecNumber evidence="8">2.7.11.21</ecNumber>
    </recommendedName>
</protein>
<evidence type="ECO:0000313" key="15">
    <source>
        <dbReference type="Proteomes" id="UP000256601"/>
    </source>
</evidence>
<name>A0A1D8NGD2_YARLL</name>
<proteinExistence type="inferred from homology"/>
<dbReference type="FunFam" id="1.10.510.10:FF:000647">
    <property type="entry name" value="Serine/threonine-protein kinase"/>
    <property type="match status" value="1"/>
</dbReference>
<evidence type="ECO:0000313" key="13">
    <source>
        <dbReference type="EMBL" id="RDW23545.1"/>
    </source>
</evidence>
<dbReference type="KEGG" id="yli:2910807"/>
<dbReference type="CDD" id="cd13117">
    <property type="entry name" value="POLO_box_2"/>
    <property type="match status" value="1"/>
</dbReference>
<reference evidence="13 15" key="2">
    <citation type="submission" date="2018-07" db="EMBL/GenBank/DDBJ databases">
        <title>Draft Genome Assemblies for Five Robust Yarrowia lipolytica Strains Exhibiting High Lipid Production and Pentose Sugar Utilization and Sugar Alcohol Secretion from Undetoxified Lignocellulosic Biomass Hydrolysates.</title>
        <authorList>
            <consortium name="DOE Joint Genome Institute"/>
            <person name="Walker C."/>
            <person name="Ryu S."/>
            <person name="Na H."/>
            <person name="Zane M."/>
            <person name="LaButti K."/>
            <person name="Lipzen A."/>
            <person name="Haridas S."/>
            <person name="Barry K."/>
            <person name="Grigoriev I.V."/>
            <person name="Quarterman J."/>
            <person name="Slininger P."/>
            <person name="Dien B."/>
            <person name="Trinh C.T."/>
        </authorList>
    </citation>
    <scope>NUCLEOTIDE SEQUENCE [LARGE SCALE GENOMIC DNA]</scope>
    <source>
        <strain evidence="13 15">YB392</strain>
    </source>
</reference>
<dbReference type="GO" id="GO:0000922">
    <property type="term" value="C:spindle pole"/>
    <property type="evidence" value="ECO:0007669"/>
    <property type="project" value="TreeGrafter"/>
</dbReference>
<keyword evidence="5 8" id="KW-0418">Kinase</keyword>
<evidence type="ECO:0000256" key="8">
    <source>
        <dbReference type="RuleBase" id="RU361162"/>
    </source>
</evidence>
<dbReference type="CDD" id="cd14099">
    <property type="entry name" value="STKc_PLK"/>
    <property type="match status" value="1"/>
</dbReference>
<gene>
    <name evidence="13" type="ORF">B0I71DRAFT_135757</name>
    <name evidence="12" type="ORF">YALI1_D34395g</name>
</gene>
<dbReference type="InterPro" id="IPR000959">
    <property type="entry name" value="POLO_box_dom"/>
</dbReference>
<dbReference type="EMBL" id="KZ859077">
    <property type="protein sequence ID" value="RDW23545.1"/>
    <property type="molecule type" value="Genomic_DNA"/>
</dbReference>
<dbReference type="Proteomes" id="UP000182444">
    <property type="component" value="Chromosome 1D"/>
</dbReference>
<evidence type="ECO:0000256" key="2">
    <source>
        <dbReference type="ARBA" id="ARBA00022679"/>
    </source>
</evidence>
<evidence type="ECO:0000256" key="7">
    <source>
        <dbReference type="PROSITE-ProRule" id="PRU10141"/>
    </source>
</evidence>
<organism evidence="12 14">
    <name type="scientific">Yarrowia lipolytica</name>
    <name type="common">Candida lipolytica</name>
    <dbReference type="NCBI Taxonomy" id="4952"/>
    <lineage>
        <taxon>Eukaryota</taxon>
        <taxon>Fungi</taxon>
        <taxon>Dikarya</taxon>
        <taxon>Ascomycota</taxon>
        <taxon>Saccharomycotina</taxon>
        <taxon>Dipodascomycetes</taxon>
        <taxon>Dipodascales</taxon>
        <taxon>Dipodascales incertae sedis</taxon>
        <taxon>Yarrowia</taxon>
    </lineage>
</organism>
<dbReference type="SUPFAM" id="SSF56112">
    <property type="entry name" value="Protein kinase-like (PK-like)"/>
    <property type="match status" value="1"/>
</dbReference>
<evidence type="ECO:0000256" key="5">
    <source>
        <dbReference type="ARBA" id="ARBA00022777"/>
    </source>
</evidence>
<evidence type="ECO:0000313" key="12">
    <source>
        <dbReference type="EMBL" id="AOW04663.1"/>
    </source>
</evidence>
<evidence type="ECO:0000259" key="11">
    <source>
        <dbReference type="PROSITE" id="PS50078"/>
    </source>
</evidence>
<dbReference type="GO" id="GO:0007052">
    <property type="term" value="P:mitotic spindle organization"/>
    <property type="evidence" value="ECO:0007669"/>
    <property type="project" value="TreeGrafter"/>
</dbReference>
<dbReference type="InterPro" id="IPR017441">
    <property type="entry name" value="Protein_kinase_ATP_BS"/>
</dbReference>
<evidence type="ECO:0000256" key="9">
    <source>
        <dbReference type="SAM" id="MobiDB-lite"/>
    </source>
</evidence>
<dbReference type="OrthoDB" id="408964at2759"/>
<evidence type="ECO:0000256" key="4">
    <source>
        <dbReference type="ARBA" id="ARBA00022741"/>
    </source>
</evidence>
<dbReference type="PROSITE" id="PS00107">
    <property type="entry name" value="PROTEIN_KINASE_ATP"/>
    <property type="match status" value="1"/>
</dbReference>
<dbReference type="SMART" id="SM00220">
    <property type="entry name" value="S_TKc"/>
    <property type="match status" value="1"/>
</dbReference>
<dbReference type="EMBL" id="CP017556">
    <property type="protein sequence ID" value="AOW04663.1"/>
    <property type="molecule type" value="Genomic_DNA"/>
</dbReference>
<keyword evidence="1 8" id="KW-0723">Serine/threonine-protein kinase</keyword>
<dbReference type="InterPro" id="IPR000719">
    <property type="entry name" value="Prot_kinase_dom"/>
</dbReference>
<accession>A0A1D8NGD2</accession>
<dbReference type="FunFam" id="3.30.200.20:FF:000091">
    <property type="entry name" value="Serine/threonine-protein kinase PLK"/>
    <property type="match status" value="1"/>
</dbReference>
<feature type="domain" description="POLO box" evidence="11">
    <location>
        <begin position="639"/>
        <end position="722"/>
    </location>
</feature>
<dbReference type="Gene3D" id="3.30.200.20">
    <property type="entry name" value="Phosphorylase Kinase, domain 1"/>
    <property type="match status" value="1"/>
</dbReference>
<dbReference type="CDD" id="cd13118">
    <property type="entry name" value="POLO_box_1"/>
    <property type="match status" value="1"/>
</dbReference>
<reference evidence="12 14" key="1">
    <citation type="journal article" date="2016" name="PLoS ONE">
        <title>Sequence Assembly of Yarrowia lipolytica Strain W29/CLIB89 Shows Transposable Element Diversity.</title>
        <authorList>
            <person name="Magnan C."/>
            <person name="Yu J."/>
            <person name="Chang I."/>
            <person name="Jahn E."/>
            <person name="Kanomata Y."/>
            <person name="Wu J."/>
            <person name="Zeller M."/>
            <person name="Oakes M."/>
            <person name="Baldi P."/>
            <person name="Sandmeyer S."/>
        </authorList>
    </citation>
    <scope>NUCLEOTIDE SEQUENCE [LARGE SCALE GENOMIC DNA]</scope>
    <source>
        <strain evidence="12">CLIB89</strain>
        <strain evidence="14">CLIB89(W29)</strain>
    </source>
</reference>
<dbReference type="eggNOG" id="KOG0575">
    <property type="taxonomic scope" value="Eukaryota"/>
</dbReference>
<feature type="compositionally biased region" description="Low complexity" evidence="9">
    <location>
        <begin position="81"/>
        <end position="93"/>
    </location>
</feature>
<dbReference type="GO" id="GO:0005816">
    <property type="term" value="C:spindle pole body"/>
    <property type="evidence" value="ECO:0007669"/>
    <property type="project" value="TreeGrafter"/>
</dbReference>
<feature type="domain" description="Protein kinase" evidence="10">
    <location>
        <begin position="122"/>
        <end position="377"/>
    </location>
</feature>
<feature type="binding site" evidence="7">
    <location>
        <position position="154"/>
    </location>
    <ligand>
        <name>ATP</name>
        <dbReference type="ChEBI" id="CHEBI:30616"/>
    </ligand>
</feature>
<dbReference type="PROSITE" id="PS00108">
    <property type="entry name" value="PROTEIN_KINASE_ST"/>
    <property type="match status" value="1"/>
</dbReference>
<evidence type="ECO:0000256" key="3">
    <source>
        <dbReference type="ARBA" id="ARBA00022737"/>
    </source>
</evidence>
<dbReference type="InterPro" id="IPR033695">
    <property type="entry name" value="POLO_box_2"/>
</dbReference>
<keyword evidence="4 7" id="KW-0547">Nucleotide-binding</keyword>
<dbReference type="VEuPathDB" id="FungiDB:YALI1_D34395g"/>
<feature type="compositionally biased region" description="Basic and acidic residues" evidence="9">
    <location>
        <begin position="1"/>
        <end position="18"/>
    </location>
</feature>
<dbReference type="VEuPathDB" id="FungiDB:YALI0_D26015g"/>
<dbReference type="EC" id="2.7.11.21" evidence="8"/>
<keyword evidence="3" id="KW-0677">Repeat</keyword>
<dbReference type="GO" id="GO:0004674">
    <property type="term" value="F:protein serine/threonine kinase activity"/>
    <property type="evidence" value="ECO:0007669"/>
    <property type="project" value="UniProtKB-KW"/>
</dbReference>
<feature type="compositionally biased region" description="Polar residues" evidence="9">
    <location>
        <begin position="34"/>
        <end position="52"/>
    </location>
</feature>
<dbReference type="GO" id="GO:0005737">
    <property type="term" value="C:cytoplasm"/>
    <property type="evidence" value="ECO:0007669"/>
    <property type="project" value="TreeGrafter"/>
</dbReference>
<dbReference type="Pfam" id="PF00659">
    <property type="entry name" value="POLO_box"/>
    <property type="match status" value="1"/>
</dbReference>